<dbReference type="Gene3D" id="3.40.640.10">
    <property type="entry name" value="Type I PLP-dependent aspartate aminotransferase-like (Major domain)"/>
    <property type="match status" value="1"/>
</dbReference>
<comment type="caution">
    <text evidence="7">The sequence shown here is derived from an EMBL/GenBank/DDBJ whole genome shotgun (WGS) entry which is preliminary data.</text>
</comment>
<gene>
    <name evidence="7" type="ORF">HJA_07237</name>
</gene>
<dbReference type="Gene3D" id="3.90.1150.170">
    <property type="match status" value="2"/>
</dbReference>
<dbReference type="PATRIC" id="fig|1280952.3.peg.1435"/>
<feature type="modified residue" description="N6-(pyridoxal phosphate)lysine" evidence="5">
    <location>
        <position position="306"/>
    </location>
</feature>
<dbReference type="SUPFAM" id="SSF53383">
    <property type="entry name" value="PLP-dependent transferases"/>
    <property type="match status" value="1"/>
</dbReference>
<dbReference type="InterPro" id="IPR015421">
    <property type="entry name" value="PyrdxlP-dep_Trfase_major"/>
</dbReference>
<evidence type="ECO:0000256" key="4">
    <source>
        <dbReference type="ARBA" id="ARBA00023239"/>
    </source>
</evidence>
<dbReference type="eggNOG" id="COG0076">
    <property type="taxonomic scope" value="Bacteria"/>
</dbReference>
<sequence>MTDKPIEEPTPQESLDPENWDEFRAQAHHMLDAAINRLQDARQGRVWTELPGEIKDTLKAPLPREGWGVPDVMERMEALLPYGAGNTNPRFFGWVHGSGTPANLLAEIAASAMNANVGGRDHGAIYVEKQVVRWCRELFEFPETASGIVVSGTSIATIIAVKVARDARLNFLSRKEGICGHGLVGYTSTETHSCVARAFDLLGLGSDALRKIPANDRFEIDMDALKAAIAADREAGLTPFIVIGTAGTVNVGAIDPLEELADLAAEESMWFHIDGAFGSLGVLSDRVKDRLTGVKRADSLAFDFHKWLHVNYDAGFALIRDEKLHRAAFTDRPDYLTAKARGLAGGNPWPVEYGPELSRGFRALKVWAQIAEFGTDRLGRMIERNCYQASYLGEQVEKTPGLELLAPVALNICCFRYVEPGLPDAVLDAMNDEIVIQLQEQGSAAPSTTRLKGRLAIRVNITNHRTARADLDILLEEVQRIAASPEVAAVRDAALKDAG</sequence>
<dbReference type="InterPro" id="IPR010977">
    <property type="entry name" value="Aromatic_deC"/>
</dbReference>
<dbReference type="InterPro" id="IPR002129">
    <property type="entry name" value="PyrdxlP-dep_de-COase"/>
</dbReference>
<dbReference type="Pfam" id="PF00282">
    <property type="entry name" value="Pyridoxal_deC"/>
    <property type="match status" value="1"/>
</dbReference>
<name>A0A059FEW0_9PROT</name>
<evidence type="ECO:0000313" key="8">
    <source>
        <dbReference type="Proteomes" id="UP000024816"/>
    </source>
</evidence>
<evidence type="ECO:0000256" key="1">
    <source>
        <dbReference type="ARBA" id="ARBA00001933"/>
    </source>
</evidence>
<comment type="similarity">
    <text evidence="6">Belongs to the group II decarboxylase family.</text>
</comment>
<dbReference type="GO" id="GO:0006520">
    <property type="term" value="P:amino acid metabolic process"/>
    <property type="evidence" value="ECO:0007669"/>
    <property type="project" value="InterPro"/>
</dbReference>
<dbReference type="PRINTS" id="PR00800">
    <property type="entry name" value="YHDCRBOXLASE"/>
</dbReference>
<keyword evidence="8" id="KW-1185">Reference proteome</keyword>
<keyword evidence="2" id="KW-0210">Decarboxylase</keyword>
<keyword evidence="3 5" id="KW-0663">Pyridoxal phosphate</keyword>
<dbReference type="Proteomes" id="UP000024816">
    <property type="component" value="Unassembled WGS sequence"/>
</dbReference>
<dbReference type="GO" id="GO:0030170">
    <property type="term" value="F:pyridoxal phosphate binding"/>
    <property type="evidence" value="ECO:0007669"/>
    <property type="project" value="InterPro"/>
</dbReference>
<dbReference type="GO" id="GO:0019752">
    <property type="term" value="P:carboxylic acid metabolic process"/>
    <property type="evidence" value="ECO:0007669"/>
    <property type="project" value="InterPro"/>
</dbReference>
<dbReference type="STRING" id="1280952.HJA_07237"/>
<evidence type="ECO:0000256" key="2">
    <source>
        <dbReference type="ARBA" id="ARBA00022793"/>
    </source>
</evidence>
<dbReference type="OrthoDB" id="9803665at2"/>
<accession>A0A059FEW0</accession>
<evidence type="ECO:0000256" key="5">
    <source>
        <dbReference type="PIRSR" id="PIRSR602129-50"/>
    </source>
</evidence>
<comment type="cofactor">
    <cofactor evidence="1 5 6">
        <name>pyridoxal 5'-phosphate</name>
        <dbReference type="ChEBI" id="CHEBI:597326"/>
    </cofactor>
</comment>
<reference evidence="7 8" key="1">
    <citation type="journal article" date="2014" name="Antonie Van Leeuwenhoek">
        <title>Hyphomonas beringensis sp. nov. and Hyphomonas chukchiensis sp. nov., isolated from surface seawater of the Bering Sea and Chukchi Sea.</title>
        <authorList>
            <person name="Li C."/>
            <person name="Lai Q."/>
            <person name="Li G."/>
            <person name="Dong C."/>
            <person name="Wang J."/>
            <person name="Liao Y."/>
            <person name="Shao Z."/>
        </authorList>
    </citation>
    <scope>NUCLEOTIDE SEQUENCE [LARGE SCALE GENOMIC DNA]</scope>
    <source>
        <strain evidence="7 8">VP2</strain>
    </source>
</reference>
<protein>
    <submittedName>
        <fullName evidence="7">Decarboxylase, group II</fullName>
    </submittedName>
</protein>
<organism evidence="7 8">
    <name type="scientific">Hyphomonas jannaschiana VP2</name>
    <dbReference type="NCBI Taxonomy" id="1280952"/>
    <lineage>
        <taxon>Bacteria</taxon>
        <taxon>Pseudomonadati</taxon>
        <taxon>Pseudomonadota</taxon>
        <taxon>Alphaproteobacteria</taxon>
        <taxon>Hyphomonadales</taxon>
        <taxon>Hyphomonadaceae</taxon>
        <taxon>Hyphomonas</taxon>
    </lineage>
</organism>
<dbReference type="PANTHER" id="PTHR11999">
    <property type="entry name" value="GROUP II PYRIDOXAL-5-PHOSPHATE DECARBOXYLASE"/>
    <property type="match status" value="1"/>
</dbReference>
<dbReference type="RefSeq" id="WP_051597476.1">
    <property type="nucleotide sequence ID" value="NZ_ARYJ01000004.1"/>
</dbReference>
<evidence type="ECO:0000313" key="7">
    <source>
        <dbReference type="EMBL" id="KCZ89071.1"/>
    </source>
</evidence>
<dbReference type="AlphaFoldDB" id="A0A059FEW0"/>
<dbReference type="PANTHER" id="PTHR11999:SF70">
    <property type="entry name" value="MIP05841P"/>
    <property type="match status" value="1"/>
</dbReference>
<dbReference type="EMBL" id="ARYJ01000004">
    <property type="protein sequence ID" value="KCZ89071.1"/>
    <property type="molecule type" value="Genomic_DNA"/>
</dbReference>
<evidence type="ECO:0000256" key="6">
    <source>
        <dbReference type="RuleBase" id="RU000382"/>
    </source>
</evidence>
<evidence type="ECO:0000256" key="3">
    <source>
        <dbReference type="ARBA" id="ARBA00022898"/>
    </source>
</evidence>
<dbReference type="GO" id="GO:0016831">
    <property type="term" value="F:carboxy-lyase activity"/>
    <property type="evidence" value="ECO:0007669"/>
    <property type="project" value="UniProtKB-KW"/>
</dbReference>
<dbReference type="InterPro" id="IPR015424">
    <property type="entry name" value="PyrdxlP-dep_Trfase"/>
</dbReference>
<proteinExistence type="inferred from homology"/>
<keyword evidence="4 6" id="KW-0456">Lyase</keyword>